<name>A6GK55_9BACT</name>
<dbReference type="STRING" id="391625.PPSIR1_15440"/>
<evidence type="ECO:0000313" key="1">
    <source>
        <dbReference type="EMBL" id="EDM73754.1"/>
    </source>
</evidence>
<sequence length="45" mass="4947">MTLPRPSPARRRAWSLALFGLTPSCTAEPFDYLQANAPVSTRAVE</sequence>
<evidence type="ECO:0000313" key="2">
    <source>
        <dbReference type="Proteomes" id="UP000005801"/>
    </source>
</evidence>
<protein>
    <submittedName>
        <fullName evidence="1">Uncharacterized protein</fullName>
    </submittedName>
</protein>
<organism evidence="1 2">
    <name type="scientific">Plesiocystis pacifica SIR-1</name>
    <dbReference type="NCBI Taxonomy" id="391625"/>
    <lineage>
        <taxon>Bacteria</taxon>
        <taxon>Pseudomonadati</taxon>
        <taxon>Myxococcota</taxon>
        <taxon>Polyangia</taxon>
        <taxon>Nannocystales</taxon>
        <taxon>Nannocystaceae</taxon>
        <taxon>Plesiocystis</taxon>
    </lineage>
</organism>
<dbReference type="EMBL" id="ABCS01000180">
    <property type="protein sequence ID" value="EDM73754.1"/>
    <property type="molecule type" value="Genomic_DNA"/>
</dbReference>
<feature type="non-terminal residue" evidence="1">
    <location>
        <position position="45"/>
    </location>
</feature>
<gene>
    <name evidence="1" type="ORF">PPSIR1_15440</name>
</gene>
<proteinExistence type="predicted"/>
<keyword evidence="2" id="KW-1185">Reference proteome</keyword>
<dbReference type="AlphaFoldDB" id="A6GK55"/>
<comment type="caution">
    <text evidence="1">The sequence shown here is derived from an EMBL/GenBank/DDBJ whole genome shotgun (WGS) entry which is preliminary data.</text>
</comment>
<accession>A6GK55</accession>
<reference evidence="1 2" key="1">
    <citation type="submission" date="2007-06" db="EMBL/GenBank/DDBJ databases">
        <authorList>
            <person name="Shimkets L."/>
            <person name="Ferriera S."/>
            <person name="Johnson J."/>
            <person name="Kravitz S."/>
            <person name="Beeson K."/>
            <person name="Sutton G."/>
            <person name="Rogers Y.-H."/>
            <person name="Friedman R."/>
            <person name="Frazier M."/>
            <person name="Venter J.C."/>
        </authorList>
    </citation>
    <scope>NUCLEOTIDE SEQUENCE [LARGE SCALE GENOMIC DNA]</scope>
    <source>
        <strain evidence="1 2">SIR-1</strain>
    </source>
</reference>
<dbReference type="Proteomes" id="UP000005801">
    <property type="component" value="Unassembled WGS sequence"/>
</dbReference>